<protein>
    <recommendedName>
        <fullName evidence="4">Galactose oxidase</fullName>
    </recommendedName>
</protein>
<dbReference type="GO" id="GO:2000762">
    <property type="term" value="P:regulation of phenylpropanoid metabolic process"/>
    <property type="evidence" value="ECO:0007669"/>
    <property type="project" value="InterPro"/>
</dbReference>
<dbReference type="Proteomes" id="UP000215005">
    <property type="component" value="Chromosome"/>
</dbReference>
<evidence type="ECO:0008006" key="4">
    <source>
        <dbReference type="Google" id="ProtNLM"/>
    </source>
</evidence>
<dbReference type="InterPro" id="IPR006652">
    <property type="entry name" value="Kelch_1"/>
</dbReference>
<proteinExistence type="predicted"/>
<name>A0A223S351_9ACTN</name>
<dbReference type="KEGG" id="ngv:CDO52_06985"/>
<organism evidence="2 3">
    <name type="scientific">Nocardiopsis gilva YIM 90087</name>
    <dbReference type="NCBI Taxonomy" id="1235441"/>
    <lineage>
        <taxon>Bacteria</taxon>
        <taxon>Bacillati</taxon>
        <taxon>Actinomycetota</taxon>
        <taxon>Actinomycetes</taxon>
        <taxon>Streptosporangiales</taxon>
        <taxon>Nocardiopsidaceae</taxon>
        <taxon>Nocardiopsis</taxon>
    </lineage>
</organism>
<dbReference type="AlphaFoldDB" id="A0A223S351"/>
<keyword evidence="3" id="KW-1185">Reference proteome</keyword>
<dbReference type="PANTHER" id="PTHR46407:SF3">
    <property type="entry name" value="OS02G0208700 PROTEIN"/>
    <property type="match status" value="1"/>
</dbReference>
<sequence>MAGLPRRLSCGARRNFRVSERGRTVAMTGPMTQVRPSVHLITASLFALLLNASCAQVPTDQEPPPPSAAHTSPSPFPPRMGHTSIATGNGVIIWGGHEEDQSRPEASGALYDPAQDSWTPIPQSPLAPRTRHSAVWTGKEMIIWGGSGEEKDGGRFLRDGAAYDPATQEWRKIRNAPFPISSASALYHSRHIFMGPGSPTSRDDLGKLAVYSLLRDSWETIDIGLRVYGIAPLGESSIAVVGESEGRTEVLEYRIGARGVREIISRGAADQMSSITLVADGSDVVLVLVPESSSSEVHVIDPDGNLVKESDVSGDLHGQVDMVQYPLGRGEGWLHGESVVSISDRGLSRVDLRTMESRSWQPKEFRGRCGGFSASSLMNDDIFVWGGRSCEGSALDAETAGLVVSL</sequence>
<reference evidence="2 3" key="1">
    <citation type="submission" date="2017-08" db="EMBL/GenBank/DDBJ databases">
        <title>The complete genome sequence of Nocardiopsis gilva YIM 90087.</title>
        <authorList>
            <person name="Yin M."/>
            <person name="Tang S."/>
        </authorList>
    </citation>
    <scope>NUCLEOTIDE SEQUENCE [LARGE SCALE GENOMIC DNA]</scope>
    <source>
        <strain evidence="2 3">YIM 90087</strain>
    </source>
</reference>
<dbReference type="GO" id="GO:0080037">
    <property type="term" value="P:negative regulation of cytokinin-activated signaling pathway"/>
    <property type="evidence" value="ECO:0007669"/>
    <property type="project" value="InterPro"/>
</dbReference>
<dbReference type="InterPro" id="IPR015915">
    <property type="entry name" value="Kelch-typ_b-propeller"/>
</dbReference>
<dbReference type="EMBL" id="CP022753">
    <property type="protein sequence ID" value="ASU82562.1"/>
    <property type="molecule type" value="Genomic_DNA"/>
</dbReference>
<dbReference type="PANTHER" id="PTHR46407">
    <property type="entry name" value="OS02G0208700 PROTEIN"/>
    <property type="match status" value="1"/>
</dbReference>
<feature type="region of interest" description="Disordered" evidence="1">
    <location>
        <begin position="57"/>
        <end position="82"/>
    </location>
</feature>
<dbReference type="Gene3D" id="2.120.10.80">
    <property type="entry name" value="Kelch-type beta propeller"/>
    <property type="match status" value="1"/>
</dbReference>
<gene>
    <name evidence="2" type="ORF">CDO52_06985</name>
</gene>
<evidence type="ECO:0000313" key="3">
    <source>
        <dbReference type="Proteomes" id="UP000215005"/>
    </source>
</evidence>
<accession>A0A223S351</accession>
<dbReference type="OrthoDB" id="3420153at2"/>
<evidence type="ECO:0000256" key="1">
    <source>
        <dbReference type="SAM" id="MobiDB-lite"/>
    </source>
</evidence>
<dbReference type="Pfam" id="PF24681">
    <property type="entry name" value="Kelch_KLHDC2_KLHL20_DRC7"/>
    <property type="match status" value="1"/>
</dbReference>
<dbReference type="SMART" id="SM00612">
    <property type="entry name" value="Kelch"/>
    <property type="match status" value="2"/>
</dbReference>
<feature type="region of interest" description="Disordered" evidence="1">
    <location>
        <begin position="99"/>
        <end position="129"/>
    </location>
</feature>
<dbReference type="InterPro" id="IPR044595">
    <property type="entry name" value="KMD1-4"/>
</dbReference>
<dbReference type="SUPFAM" id="SSF117281">
    <property type="entry name" value="Kelch motif"/>
    <property type="match status" value="1"/>
</dbReference>
<evidence type="ECO:0000313" key="2">
    <source>
        <dbReference type="EMBL" id="ASU82562.1"/>
    </source>
</evidence>